<name>A0A8C6CR02_MOSMO</name>
<sequence>MALCLGICECVPKTNMPFLPCLSVTVMTEFIQGHLLCNFFIFLAWVERYMAHIGKNIEYLPFLHLAFYCDGCANSGPCLMDPMFILSVHCFCHPACPQIISYLSVLLTTVFLVEGITTKQYDFFT</sequence>
<keyword evidence="3" id="KW-1185">Reference proteome</keyword>
<accession>A0A8C6CR02</accession>
<evidence type="ECO:0000313" key="3">
    <source>
        <dbReference type="Proteomes" id="UP000694544"/>
    </source>
</evidence>
<reference evidence="2" key="1">
    <citation type="submission" date="2025-08" db="UniProtKB">
        <authorList>
            <consortium name="Ensembl"/>
        </authorList>
    </citation>
    <scope>IDENTIFICATION</scope>
</reference>
<dbReference type="Ensembl" id="ENSMMST00000004115.1">
    <property type="protein sequence ID" value="ENSMMSP00000003786.1"/>
    <property type="gene ID" value="ENSMMSG00000002855.1"/>
</dbReference>
<evidence type="ECO:0000256" key="1">
    <source>
        <dbReference type="SAM" id="Phobius"/>
    </source>
</evidence>
<reference evidence="2" key="2">
    <citation type="submission" date="2025-09" db="UniProtKB">
        <authorList>
            <consortium name="Ensembl"/>
        </authorList>
    </citation>
    <scope>IDENTIFICATION</scope>
</reference>
<proteinExistence type="predicted"/>
<feature type="transmembrane region" description="Helical" evidence="1">
    <location>
        <begin position="22"/>
        <end position="46"/>
    </location>
</feature>
<dbReference type="Proteomes" id="UP000694544">
    <property type="component" value="Unplaced"/>
</dbReference>
<organism evidence="2 3">
    <name type="scientific">Moschus moschiferus</name>
    <name type="common">Siberian musk deer</name>
    <name type="synonym">Moschus sibiricus</name>
    <dbReference type="NCBI Taxonomy" id="68415"/>
    <lineage>
        <taxon>Eukaryota</taxon>
        <taxon>Metazoa</taxon>
        <taxon>Chordata</taxon>
        <taxon>Craniata</taxon>
        <taxon>Vertebrata</taxon>
        <taxon>Euteleostomi</taxon>
        <taxon>Mammalia</taxon>
        <taxon>Eutheria</taxon>
        <taxon>Laurasiatheria</taxon>
        <taxon>Artiodactyla</taxon>
        <taxon>Ruminantia</taxon>
        <taxon>Pecora</taxon>
        <taxon>Moschidae</taxon>
        <taxon>Moschus</taxon>
    </lineage>
</organism>
<protein>
    <submittedName>
        <fullName evidence="2">Uncharacterized protein</fullName>
    </submittedName>
</protein>
<keyword evidence="1" id="KW-0812">Transmembrane</keyword>
<keyword evidence="1" id="KW-0472">Membrane</keyword>
<dbReference type="AlphaFoldDB" id="A0A8C6CR02"/>
<evidence type="ECO:0000313" key="2">
    <source>
        <dbReference type="Ensembl" id="ENSMMSP00000003786.1"/>
    </source>
</evidence>
<keyword evidence="1" id="KW-1133">Transmembrane helix</keyword>